<dbReference type="PANTHER" id="PTHR46575:SF1">
    <property type="entry name" value="AMYLOID PROTEIN-BINDING PROTEIN 2"/>
    <property type="match status" value="1"/>
</dbReference>
<dbReference type="GO" id="GO:1990756">
    <property type="term" value="F:ubiquitin-like ligase-substrate adaptor activity"/>
    <property type="evidence" value="ECO:0007669"/>
    <property type="project" value="TreeGrafter"/>
</dbReference>
<keyword evidence="2" id="KW-1185">Reference proteome</keyword>
<dbReference type="Proteomes" id="UP001154329">
    <property type="component" value="Chromosome 3"/>
</dbReference>
<dbReference type="GO" id="GO:0031462">
    <property type="term" value="C:Cul2-RING ubiquitin ligase complex"/>
    <property type="evidence" value="ECO:0007669"/>
    <property type="project" value="TreeGrafter"/>
</dbReference>
<dbReference type="GO" id="GO:0043161">
    <property type="term" value="P:proteasome-mediated ubiquitin-dependent protein catabolic process"/>
    <property type="evidence" value="ECO:0007669"/>
    <property type="project" value="TreeGrafter"/>
</dbReference>
<dbReference type="InterPro" id="IPR042476">
    <property type="entry name" value="APPBP2"/>
</dbReference>
<reference evidence="1" key="2">
    <citation type="submission" date="2022-10" db="EMBL/GenBank/DDBJ databases">
        <authorList>
            <consortium name="ENA_rothamsted_submissions"/>
            <consortium name="culmorum"/>
            <person name="King R."/>
        </authorList>
    </citation>
    <scope>NUCLEOTIDE SEQUENCE</scope>
</reference>
<reference evidence="1" key="1">
    <citation type="submission" date="2022-02" db="EMBL/GenBank/DDBJ databases">
        <authorList>
            <person name="King R."/>
        </authorList>
    </citation>
    <scope>NUCLEOTIDE SEQUENCE</scope>
</reference>
<gene>
    <name evidence="1" type="ORF">APHIGO_LOCUS8687</name>
</gene>
<dbReference type="PANTHER" id="PTHR46575">
    <property type="entry name" value="AMYLOID PROTEIN-BINDING PROTEIN 2"/>
    <property type="match status" value="1"/>
</dbReference>
<accession>A0A9P0J880</accession>
<evidence type="ECO:0000313" key="2">
    <source>
        <dbReference type="Proteomes" id="UP001154329"/>
    </source>
</evidence>
<dbReference type="AlphaFoldDB" id="A0A9P0J880"/>
<evidence type="ECO:0000313" key="1">
    <source>
        <dbReference type="EMBL" id="CAH1732123.1"/>
    </source>
</evidence>
<name>A0A9P0J880_APHGO</name>
<protein>
    <submittedName>
        <fullName evidence="1">Uncharacterized protein</fullName>
    </submittedName>
</protein>
<organism evidence="1 2">
    <name type="scientific">Aphis gossypii</name>
    <name type="common">Cotton aphid</name>
    <dbReference type="NCBI Taxonomy" id="80765"/>
    <lineage>
        <taxon>Eukaryota</taxon>
        <taxon>Metazoa</taxon>
        <taxon>Ecdysozoa</taxon>
        <taxon>Arthropoda</taxon>
        <taxon>Hexapoda</taxon>
        <taxon>Insecta</taxon>
        <taxon>Pterygota</taxon>
        <taxon>Neoptera</taxon>
        <taxon>Paraneoptera</taxon>
        <taxon>Hemiptera</taxon>
        <taxon>Sternorrhyncha</taxon>
        <taxon>Aphidomorpha</taxon>
        <taxon>Aphidoidea</taxon>
        <taxon>Aphididae</taxon>
        <taxon>Aphidini</taxon>
        <taxon>Aphis</taxon>
        <taxon>Aphis</taxon>
    </lineage>
</organism>
<sequence>MDDSALGVNSLYNLTVQQICQSMDENTLVYVMKSFHPAISLDIVWKMLHVNDDSQNFEYKHTLPYEHKNYSQTTLSMDRGYRLATSSPDVETIPNEQLHKSLLKFAENQQTKFIDNFNFSDHFDLELLFKFMEVTISRGQLFTIFQICVQIKGLQFPKNLSQEWIQIEIDDNDQKIIFRHIEQGLKLGIFLGDAGWLNESAQVLSHTHKIMNTKWECFDQNLKLLKNIQCLTKWLFVLSKIQNFIEAKKVFKLMLFTLSVFENMKEKSLCIANSYVAVSQYFYLLMEFDEAWSWAVKATDELGDNSSTVLKMSVISHAIKISSILKKFDTAKRLKNQLDTYDKQISQLIHINMLSNEAIFLSKEKKPIESSKRSYMAIDSTRNLFGYYNLNTAIILSEFAYSRFLCFKSATYYTQSMQSLQQAIYIMEKIGLPIKNVLFLNTIRIKALIIEKTVSYMSREPFAQNNGLGPMNNGERQSDLAKWRDNILDDAEMLHKKILHYTSNVAPKFMLAAKSYTNLGSISKMQKRYKRSELMYLKAIGLKETILNEKCEELAQIYSDVYSNSSNKTKMNIEHVIKSSEIFLTFYGYHYKEVQNDLEVLKRVSKKLKKIDDFNEYNTVMDNSFASRTAGLCYMFGLIDDELVEFSLSLLFGFGDFMAQSAVEKCKPDEIDWLRTVRYVSIRCAVGPTLSMWYKTLDELGTKKTIPLVTKKNISRPIDCITNYKRTLMIMSRVFSGDGWPQTQNKLEDNRVQPYEEFAILYRFDNSLLKALTNIKLYNTRPLRFELHSTDSSVIIEPNRIAYRVPKVLFQFKGDLLYVYLPFLARSHVSFSSMESFTQNNLKDSGSSIILLKDNMDNDTNEYVDRSVNSIWQCMKRIDTNLDYFAKIFNVEQSPERKPTKMDDDEFLYLFPLTEVDDVFDLESRLLDDCFKKKFIAYITPKSNLKCLCKSDQKYFVRTLLRRLFKYSLASRYSWCGFGGNFQIRNLTLVQVIFDITKSKFKTVSKEFVNLIIKEWIRYTKQRRARLKKMNSS</sequence>
<dbReference type="EMBL" id="OU899036">
    <property type="protein sequence ID" value="CAH1732123.1"/>
    <property type="molecule type" value="Genomic_DNA"/>
</dbReference>
<dbReference type="GO" id="GO:0006886">
    <property type="term" value="P:intracellular protein transport"/>
    <property type="evidence" value="ECO:0007669"/>
    <property type="project" value="InterPro"/>
</dbReference>
<proteinExistence type="predicted"/>